<evidence type="ECO:0000256" key="5">
    <source>
        <dbReference type="ARBA" id="ARBA00022553"/>
    </source>
</evidence>
<evidence type="ECO:0000256" key="7">
    <source>
        <dbReference type="ARBA" id="ARBA00022692"/>
    </source>
</evidence>
<evidence type="ECO:0000256" key="4">
    <source>
        <dbReference type="ARBA" id="ARBA00022475"/>
    </source>
</evidence>
<evidence type="ECO:0000256" key="14">
    <source>
        <dbReference type="ARBA" id="ARBA00023136"/>
    </source>
</evidence>
<dbReference type="PROSITE" id="PS50885">
    <property type="entry name" value="HAMP"/>
    <property type="match status" value="1"/>
</dbReference>
<dbReference type="SUPFAM" id="SSF158472">
    <property type="entry name" value="HAMP domain-like"/>
    <property type="match status" value="1"/>
</dbReference>
<dbReference type="GO" id="GO:0016301">
    <property type="term" value="F:kinase activity"/>
    <property type="evidence" value="ECO:0007669"/>
    <property type="project" value="UniProtKB-KW"/>
</dbReference>
<evidence type="ECO:0000256" key="15">
    <source>
        <dbReference type="ARBA" id="ARBA00037219"/>
    </source>
</evidence>
<evidence type="ECO:0000256" key="17">
    <source>
        <dbReference type="SAM" id="Phobius"/>
    </source>
</evidence>
<dbReference type="CDD" id="cd00082">
    <property type="entry name" value="HisKA"/>
    <property type="match status" value="1"/>
</dbReference>
<keyword evidence="10" id="KW-0067">ATP-binding</keyword>
<evidence type="ECO:0000256" key="9">
    <source>
        <dbReference type="ARBA" id="ARBA00022777"/>
    </source>
</evidence>
<keyword evidence="7 17" id="KW-0812">Transmembrane</keyword>
<keyword evidence="13" id="KW-0843">Virulence</keyword>
<dbReference type="PROSITE" id="PS50109">
    <property type="entry name" value="HIS_KIN"/>
    <property type="match status" value="1"/>
</dbReference>
<evidence type="ECO:0000256" key="13">
    <source>
        <dbReference type="ARBA" id="ARBA00023026"/>
    </source>
</evidence>
<keyword evidence="14 17" id="KW-0472">Membrane</keyword>
<dbReference type="Pfam" id="PF00512">
    <property type="entry name" value="HisKA"/>
    <property type="match status" value="1"/>
</dbReference>
<evidence type="ECO:0000313" key="21">
    <source>
        <dbReference type="Proteomes" id="UP000773462"/>
    </source>
</evidence>
<keyword evidence="12" id="KW-0902">Two-component regulatory system</keyword>
<dbReference type="PANTHER" id="PTHR45528:SF11">
    <property type="entry name" value="HISTIDINE KINASE"/>
    <property type="match status" value="1"/>
</dbReference>
<keyword evidence="11 17" id="KW-1133">Transmembrane helix</keyword>
<dbReference type="Gene3D" id="1.10.287.130">
    <property type="match status" value="1"/>
</dbReference>
<evidence type="ECO:0000256" key="3">
    <source>
        <dbReference type="ARBA" id="ARBA00012438"/>
    </source>
</evidence>
<dbReference type="InterPro" id="IPR003661">
    <property type="entry name" value="HisK_dim/P_dom"/>
</dbReference>
<evidence type="ECO:0000259" key="18">
    <source>
        <dbReference type="PROSITE" id="PS50109"/>
    </source>
</evidence>
<evidence type="ECO:0000313" key="20">
    <source>
        <dbReference type="EMBL" id="MBP2111049.1"/>
    </source>
</evidence>
<dbReference type="Pfam" id="PF02518">
    <property type="entry name" value="HATPase_c"/>
    <property type="match status" value="1"/>
</dbReference>
<evidence type="ECO:0000256" key="12">
    <source>
        <dbReference type="ARBA" id="ARBA00023012"/>
    </source>
</evidence>
<keyword evidence="8" id="KW-0547">Nucleotide-binding</keyword>
<name>A0ABS4NLX8_9BACL</name>
<dbReference type="Proteomes" id="UP000773462">
    <property type="component" value="Unassembled WGS sequence"/>
</dbReference>
<dbReference type="PANTHER" id="PTHR45528">
    <property type="entry name" value="SENSOR HISTIDINE KINASE CPXA"/>
    <property type="match status" value="1"/>
</dbReference>
<dbReference type="SUPFAM" id="SSF47384">
    <property type="entry name" value="Homodimeric domain of signal transducing histidine kinase"/>
    <property type="match status" value="1"/>
</dbReference>
<dbReference type="InterPro" id="IPR003660">
    <property type="entry name" value="HAMP_dom"/>
</dbReference>
<evidence type="ECO:0000256" key="11">
    <source>
        <dbReference type="ARBA" id="ARBA00022989"/>
    </source>
</evidence>
<dbReference type="SMART" id="SM00304">
    <property type="entry name" value="HAMP"/>
    <property type="match status" value="1"/>
</dbReference>
<accession>A0ABS4NLX8</accession>
<comment type="function">
    <text evidence="15">Member of the two-component regulatory system HssS/HssR involved in intracellular heme homeostasis and tempering of staphylococcal virulence. HssS functions as a heme sensor histidine kinase which is autophosphorylated at a histidine residue and transfers its phosphate group to an aspartate residue of HssR. HssR/HssS activates the expression of hrtAB, an efflux pump, in response to extracellular heme, hemin, hemoglobin or blood.</text>
</comment>
<dbReference type="CDD" id="cd00075">
    <property type="entry name" value="HATPase"/>
    <property type="match status" value="1"/>
</dbReference>
<dbReference type="InterPro" id="IPR036097">
    <property type="entry name" value="HisK_dim/P_sf"/>
</dbReference>
<reference evidence="20 21" key="1">
    <citation type="submission" date="2021-03" db="EMBL/GenBank/DDBJ databases">
        <title>Genomic Encyclopedia of Type Strains, Phase IV (KMG-IV): sequencing the most valuable type-strain genomes for metagenomic binning, comparative biology and taxonomic classification.</title>
        <authorList>
            <person name="Goeker M."/>
        </authorList>
    </citation>
    <scope>NUCLEOTIDE SEQUENCE [LARGE SCALE GENOMIC DNA]</scope>
    <source>
        <strain evidence="20 21">DSM 101953</strain>
    </source>
</reference>
<evidence type="ECO:0000256" key="1">
    <source>
        <dbReference type="ARBA" id="ARBA00000085"/>
    </source>
</evidence>
<evidence type="ECO:0000256" key="16">
    <source>
        <dbReference type="ARBA" id="ARBA00040841"/>
    </source>
</evidence>
<dbReference type="EC" id="2.7.13.3" evidence="3"/>
<feature type="transmembrane region" description="Helical" evidence="17">
    <location>
        <begin position="6"/>
        <end position="31"/>
    </location>
</feature>
<dbReference type="PRINTS" id="PR00344">
    <property type="entry name" value="BCTRLSENSOR"/>
</dbReference>
<dbReference type="Gene3D" id="1.10.8.500">
    <property type="entry name" value="HAMP domain in histidine kinase"/>
    <property type="match status" value="1"/>
</dbReference>
<dbReference type="CDD" id="cd06225">
    <property type="entry name" value="HAMP"/>
    <property type="match status" value="1"/>
</dbReference>
<dbReference type="Pfam" id="PF00672">
    <property type="entry name" value="HAMP"/>
    <property type="match status" value="1"/>
</dbReference>
<dbReference type="Gene3D" id="3.30.565.10">
    <property type="entry name" value="Histidine kinase-like ATPase, C-terminal domain"/>
    <property type="match status" value="1"/>
</dbReference>
<evidence type="ECO:0000256" key="8">
    <source>
        <dbReference type="ARBA" id="ARBA00022741"/>
    </source>
</evidence>
<dbReference type="EMBL" id="JAGGLV010000003">
    <property type="protein sequence ID" value="MBP2111049.1"/>
    <property type="molecule type" value="Genomic_DNA"/>
</dbReference>
<comment type="caution">
    <text evidence="20">The sequence shown here is derived from an EMBL/GenBank/DDBJ whole genome shotgun (WGS) entry which is preliminary data.</text>
</comment>
<evidence type="ECO:0000256" key="6">
    <source>
        <dbReference type="ARBA" id="ARBA00022679"/>
    </source>
</evidence>
<keyword evidence="4" id="KW-1003">Cell membrane</keyword>
<keyword evidence="5" id="KW-0597">Phosphoprotein</keyword>
<dbReference type="InterPro" id="IPR036890">
    <property type="entry name" value="HATPase_C_sf"/>
</dbReference>
<feature type="domain" description="HAMP" evidence="19">
    <location>
        <begin position="184"/>
        <end position="236"/>
    </location>
</feature>
<keyword evidence="21" id="KW-1185">Reference proteome</keyword>
<dbReference type="InterPro" id="IPR003594">
    <property type="entry name" value="HATPase_dom"/>
</dbReference>
<organism evidence="20 21">
    <name type="scientific">Paenibacillus silagei</name>
    <dbReference type="NCBI Taxonomy" id="1670801"/>
    <lineage>
        <taxon>Bacteria</taxon>
        <taxon>Bacillati</taxon>
        <taxon>Bacillota</taxon>
        <taxon>Bacilli</taxon>
        <taxon>Bacillales</taxon>
        <taxon>Paenibacillaceae</taxon>
        <taxon>Paenibacillus</taxon>
    </lineage>
</organism>
<comment type="catalytic activity">
    <reaction evidence="1">
        <text>ATP + protein L-histidine = ADP + protein N-phospho-L-histidine.</text>
        <dbReference type="EC" id="2.7.13.3"/>
    </reaction>
</comment>
<sequence length="463" mass="51972">MRSLYVRMSIIFCSVIMISSVLGFLVSNLYYQSQVKPKNDAKLTRMAIGLQQFIEDHPDAVEEYLLSTASLGYKMYLVNADGEERFYGLPFRKNDLKQEALRSVLAGEIYHGVGNFPGQLFVTGFFDNQLSNSIGVPVHINGETYALFMRPDAQVQFGELRIFFVVIIGVIILLSLWFMLITVFHVVRPITRLTEATLLISKGRYDIKLYTARRDEIGQLASHFMTMSRELERTNRARQEFVANVSHEIESPLTSIQGFAHALQDGTLPEAQRLEYLSIIGDESRRLSMLSTQLLTLSSLDYDEHALQKRSFDLRAQLRQVIQIMEWHLTEKELAVRLHAGEIRLTGDSNLLYQVWMNLVTNAIKYTPAGGTLSIAAHVEGQQCIVTVTDNGAGIPAEQLPMIFDRFYKVDQSRSREPGSSGLGLAIAQKIVQAHGGTIEVTSTVGEGTTFTVTLPCHPNDID</sequence>
<feature type="domain" description="Histidine kinase" evidence="18">
    <location>
        <begin position="244"/>
        <end position="459"/>
    </location>
</feature>
<evidence type="ECO:0000259" key="19">
    <source>
        <dbReference type="PROSITE" id="PS50885"/>
    </source>
</evidence>
<dbReference type="SMART" id="SM00387">
    <property type="entry name" value="HATPase_c"/>
    <property type="match status" value="1"/>
</dbReference>
<dbReference type="SMART" id="SM00388">
    <property type="entry name" value="HisKA"/>
    <property type="match status" value="1"/>
</dbReference>
<proteinExistence type="predicted"/>
<comment type="subcellular location">
    <subcellularLocation>
        <location evidence="2">Cell membrane</location>
        <topology evidence="2">Multi-pass membrane protein</topology>
    </subcellularLocation>
</comment>
<evidence type="ECO:0000256" key="10">
    <source>
        <dbReference type="ARBA" id="ARBA00022840"/>
    </source>
</evidence>
<protein>
    <recommendedName>
        <fullName evidence="16">Heme sensor protein HssS</fullName>
        <ecNumber evidence="3">2.7.13.3</ecNumber>
    </recommendedName>
</protein>
<dbReference type="InterPro" id="IPR005467">
    <property type="entry name" value="His_kinase_dom"/>
</dbReference>
<keyword evidence="9 20" id="KW-0418">Kinase</keyword>
<dbReference type="SUPFAM" id="SSF55874">
    <property type="entry name" value="ATPase domain of HSP90 chaperone/DNA topoisomerase II/histidine kinase"/>
    <property type="match status" value="1"/>
</dbReference>
<evidence type="ECO:0000256" key="2">
    <source>
        <dbReference type="ARBA" id="ARBA00004651"/>
    </source>
</evidence>
<dbReference type="InterPro" id="IPR004358">
    <property type="entry name" value="Sig_transdc_His_kin-like_C"/>
</dbReference>
<feature type="transmembrane region" description="Helical" evidence="17">
    <location>
        <begin position="162"/>
        <end position="187"/>
    </location>
</feature>
<dbReference type="InterPro" id="IPR050398">
    <property type="entry name" value="HssS/ArlS-like"/>
</dbReference>
<gene>
    <name evidence="20" type="ORF">J2Z70_001190</name>
</gene>
<keyword evidence="6" id="KW-0808">Transferase</keyword>